<comment type="similarity">
    <text evidence="5">Belongs to the class I-like SAM-binding methyltransferase superfamily. RNA M5U methyltransferase family.</text>
</comment>
<feature type="binding site" evidence="5">
    <location>
        <position position="348"/>
    </location>
    <ligand>
        <name>S-adenosyl-L-methionine</name>
        <dbReference type="ChEBI" id="CHEBI:59789"/>
    </ligand>
</feature>
<feature type="binding site" evidence="5">
    <location>
        <position position="265"/>
    </location>
    <ligand>
        <name>S-adenosyl-L-methionine</name>
        <dbReference type="ChEBI" id="CHEBI:59789"/>
    </ligand>
</feature>
<dbReference type="PROSITE" id="PS01230">
    <property type="entry name" value="TRMA_1"/>
    <property type="match status" value="1"/>
</dbReference>
<dbReference type="SUPFAM" id="SSF53335">
    <property type="entry name" value="S-adenosyl-L-methionine-dependent methyltransferases"/>
    <property type="match status" value="1"/>
</dbReference>
<evidence type="ECO:0000256" key="2">
    <source>
        <dbReference type="ARBA" id="ARBA00022679"/>
    </source>
</evidence>
<dbReference type="InterPro" id="IPR011869">
    <property type="entry name" value="TrmA_MeTrfase"/>
</dbReference>
<keyword evidence="9" id="KW-1185">Reference proteome</keyword>
<feature type="active site" evidence="6">
    <location>
        <position position="373"/>
    </location>
</feature>
<evidence type="ECO:0000313" key="9">
    <source>
        <dbReference type="Proteomes" id="UP001363151"/>
    </source>
</evidence>
<dbReference type="PROSITE" id="PS51687">
    <property type="entry name" value="SAM_MT_RNA_M5U"/>
    <property type="match status" value="1"/>
</dbReference>
<comment type="caution">
    <text evidence="8">The sequence shown here is derived from an EMBL/GenBank/DDBJ whole genome shotgun (WGS) entry which is preliminary data.</text>
</comment>
<dbReference type="Gene3D" id="2.40.50.1070">
    <property type="match status" value="1"/>
</dbReference>
<feature type="binding site" evidence="5">
    <location>
        <position position="233"/>
    </location>
    <ligand>
        <name>S-adenosyl-L-methionine</name>
        <dbReference type="ChEBI" id="CHEBI:59789"/>
    </ligand>
</feature>
<keyword evidence="3 5" id="KW-0949">S-adenosyl-L-methionine</keyword>
<feature type="binding site" evidence="5">
    <location>
        <position position="286"/>
    </location>
    <ligand>
        <name>S-adenosyl-L-methionine</name>
        <dbReference type="ChEBI" id="CHEBI:59789"/>
    </ligand>
</feature>
<dbReference type="GO" id="GO:0032259">
    <property type="term" value="P:methylation"/>
    <property type="evidence" value="ECO:0007669"/>
    <property type="project" value="UniProtKB-KW"/>
</dbReference>
<protein>
    <submittedName>
        <fullName evidence="8">S-adenosylmethionine-dependent tRNA methyltransferase</fullName>
    </submittedName>
</protein>
<evidence type="ECO:0000256" key="6">
    <source>
        <dbReference type="PROSITE-ProRule" id="PRU10015"/>
    </source>
</evidence>
<evidence type="ECO:0000256" key="3">
    <source>
        <dbReference type="ARBA" id="ARBA00022691"/>
    </source>
</evidence>
<evidence type="ECO:0000256" key="5">
    <source>
        <dbReference type="PROSITE-ProRule" id="PRU01024"/>
    </source>
</evidence>
<feature type="active site" description="Nucleophile" evidence="5">
    <location>
        <position position="373"/>
    </location>
</feature>
<keyword evidence="1 5" id="KW-0489">Methyltransferase</keyword>
<evidence type="ECO:0000256" key="4">
    <source>
        <dbReference type="ARBA" id="ARBA00022694"/>
    </source>
</evidence>
<feature type="region of interest" description="Disordered" evidence="7">
    <location>
        <begin position="422"/>
        <end position="495"/>
    </location>
</feature>
<evidence type="ECO:0000313" key="8">
    <source>
        <dbReference type="EMBL" id="KAK7242303.1"/>
    </source>
</evidence>
<dbReference type="EMBL" id="JBBJCI010000146">
    <property type="protein sequence ID" value="KAK7242303.1"/>
    <property type="molecule type" value="Genomic_DNA"/>
</dbReference>
<dbReference type="PANTHER" id="PTHR47790:SF2">
    <property type="entry name" value="TRNA_TMRNA (URACIL-C(5))-METHYLTRANSFERASE"/>
    <property type="match status" value="1"/>
</dbReference>
<organism evidence="8 9">
    <name type="scientific">Aureococcus anophagefferens</name>
    <name type="common">Harmful bloom alga</name>
    <dbReference type="NCBI Taxonomy" id="44056"/>
    <lineage>
        <taxon>Eukaryota</taxon>
        <taxon>Sar</taxon>
        <taxon>Stramenopiles</taxon>
        <taxon>Ochrophyta</taxon>
        <taxon>Pelagophyceae</taxon>
        <taxon>Pelagomonadales</taxon>
        <taxon>Pelagomonadaceae</taxon>
        <taxon>Aureococcus</taxon>
    </lineage>
</organism>
<evidence type="ECO:0000256" key="7">
    <source>
        <dbReference type="SAM" id="MobiDB-lite"/>
    </source>
</evidence>
<reference evidence="8 9" key="1">
    <citation type="submission" date="2024-03" db="EMBL/GenBank/DDBJ databases">
        <title>Aureococcus anophagefferens CCMP1851 and Kratosvirus quantuckense: Draft genome of a second virus-susceptible host strain in the model system.</title>
        <authorList>
            <person name="Chase E."/>
            <person name="Truchon A.R."/>
            <person name="Schepens W."/>
            <person name="Wilhelm S.W."/>
        </authorList>
    </citation>
    <scope>NUCLEOTIDE SEQUENCE [LARGE SCALE GENOMIC DNA]</scope>
    <source>
        <strain evidence="8 9">CCMP1851</strain>
    </source>
</reference>
<dbReference type="NCBIfam" id="TIGR02143">
    <property type="entry name" value="trmA_only"/>
    <property type="match status" value="1"/>
</dbReference>
<feature type="compositionally biased region" description="Basic residues" evidence="7">
    <location>
        <begin position="434"/>
        <end position="463"/>
    </location>
</feature>
<keyword evidence="2 5" id="KW-0808">Transferase</keyword>
<keyword evidence="4" id="KW-0819">tRNA processing</keyword>
<dbReference type="Pfam" id="PF05958">
    <property type="entry name" value="tRNA_U5-meth_tr"/>
    <property type="match status" value="1"/>
</dbReference>
<dbReference type="Proteomes" id="UP001363151">
    <property type="component" value="Unassembled WGS sequence"/>
</dbReference>
<dbReference type="HAMAP" id="MF_01011">
    <property type="entry name" value="RNA_methyltr_TrmA"/>
    <property type="match status" value="1"/>
</dbReference>
<dbReference type="InterPro" id="IPR030390">
    <property type="entry name" value="MeTrfase_TrmA_AS"/>
</dbReference>
<dbReference type="GO" id="GO:0008168">
    <property type="term" value="F:methyltransferase activity"/>
    <property type="evidence" value="ECO:0007669"/>
    <property type="project" value="UniProtKB-KW"/>
</dbReference>
<name>A0ABR1G159_AURAN</name>
<sequence>MGKSKKFVGKKSGTAEKKASREMTVAEAAELVSCDESGYDAQLAAKVARVRALLGEVAELPETTTVVPSPKSHFRQRSNFRVWHEPEATGLGVSFIMYSPSSSDKEPLRVGDFARGDAKTNALMGPVLAALKATPVLRDKVIECRFHSTLRGGAMVLFAYNRPIDADAAWKAAAEALAAQLGPDVVVIGRSRRVQIAVGGSCPGRAQVEETLEIPCEPPLRLELVQLEGEFSQPNGAVCERMLAWAMAATKPAEGAEPRDLLELYCGNGNFTIPLSRHFRKVLATELTKPNAAVARENAAKNGRSNVVVARLSAAEVAEALRRDREFSRLKELGVDLDAYDLGTLFVDPPRCGLDAPTLKLAHGFETVVYMSCGPDTLAENLHALNATHVVADFAVFDQFPYTDHCEVGVVLKRRADADAAVVPEPRPKDRAVSKRYAKKHAARDKKAGGGKHKGGGGGGKKRPAPDGARDGAGKKKPKAPEPKKGGAMGNCAIM</sequence>
<dbReference type="PANTHER" id="PTHR47790">
    <property type="entry name" value="TRNA/TMRNA (URACIL-C(5))-METHYLTRANSFERASE"/>
    <property type="match status" value="1"/>
</dbReference>
<dbReference type="InterPro" id="IPR029063">
    <property type="entry name" value="SAM-dependent_MTases_sf"/>
</dbReference>
<dbReference type="CDD" id="cd02440">
    <property type="entry name" value="AdoMet_MTases"/>
    <property type="match status" value="1"/>
</dbReference>
<feature type="compositionally biased region" description="Basic and acidic residues" evidence="7">
    <location>
        <begin position="464"/>
        <end position="485"/>
    </location>
</feature>
<proteinExistence type="inferred from homology"/>
<gene>
    <name evidence="8" type="ORF">SO694_000134114</name>
</gene>
<dbReference type="InterPro" id="IPR010280">
    <property type="entry name" value="U5_MeTrfase_fam"/>
</dbReference>
<dbReference type="Gene3D" id="3.40.50.150">
    <property type="entry name" value="Vaccinia Virus protein VP39"/>
    <property type="match status" value="1"/>
</dbReference>
<accession>A0ABR1G159</accession>
<evidence type="ECO:0000256" key="1">
    <source>
        <dbReference type="ARBA" id="ARBA00022603"/>
    </source>
</evidence>